<dbReference type="PANTHER" id="PTHR32308">
    <property type="entry name" value="LYASE BETA SUBUNIT, PUTATIVE (AFU_ORTHOLOGUE AFUA_4G13030)-RELATED"/>
    <property type="match status" value="1"/>
</dbReference>
<dbReference type="SUPFAM" id="SSF51621">
    <property type="entry name" value="Phosphoenolpyruvate/pyruvate domain"/>
    <property type="match status" value="1"/>
</dbReference>
<evidence type="ECO:0000256" key="6">
    <source>
        <dbReference type="PIRSR" id="PIRSR015582-2"/>
    </source>
</evidence>
<comment type="caution">
    <text evidence="8">The sequence shown here is derived from an EMBL/GenBank/DDBJ whole genome shotgun (WGS) entry which is preliminary data.</text>
</comment>
<accession>A0A2W7I3M8</accession>
<dbReference type="GO" id="GO:0000287">
    <property type="term" value="F:magnesium ion binding"/>
    <property type="evidence" value="ECO:0007669"/>
    <property type="project" value="TreeGrafter"/>
</dbReference>
<protein>
    <submittedName>
        <fullName evidence="8">Citrate lyase subunit beta/citryl-CoA lyase</fullName>
    </submittedName>
</protein>
<organism evidence="8 9">
    <name type="scientific">Humitalea rosea</name>
    <dbReference type="NCBI Taxonomy" id="990373"/>
    <lineage>
        <taxon>Bacteria</taxon>
        <taxon>Pseudomonadati</taxon>
        <taxon>Pseudomonadota</taxon>
        <taxon>Alphaproteobacteria</taxon>
        <taxon>Acetobacterales</taxon>
        <taxon>Roseomonadaceae</taxon>
        <taxon>Humitalea</taxon>
    </lineage>
</organism>
<proteinExistence type="inferred from homology"/>
<reference evidence="8 9" key="1">
    <citation type="submission" date="2018-06" db="EMBL/GenBank/DDBJ databases">
        <title>Genomic Encyclopedia of Archaeal and Bacterial Type Strains, Phase II (KMG-II): from individual species to whole genera.</title>
        <authorList>
            <person name="Goeker M."/>
        </authorList>
    </citation>
    <scope>NUCLEOTIDE SEQUENCE [LARGE SCALE GENOMIC DNA]</scope>
    <source>
        <strain evidence="8 9">DSM 24525</strain>
    </source>
</reference>
<evidence type="ECO:0000256" key="3">
    <source>
        <dbReference type="ARBA" id="ARBA00022723"/>
    </source>
</evidence>
<dbReference type="AlphaFoldDB" id="A0A2W7I3M8"/>
<name>A0A2W7I3M8_9PROT</name>
<feature type="binding site" evidence="5">
    <location>
        <position position="132"/>
    </location>
    <ligand>
        <name>substrate</name>
    </ligand>
</feature>
<feature type="binding site" evidence="5">
    <location>
        <position position="70"/>
    </location>
    <ligand>
        <name>substrate</name>
    </ligand>
</feature>
<keyword evidence="3 6" id="KW-0479">Metal-binding</keyword>
<dbReference type="Gene3D" id="3.20.20.60">
    <property type="entry name" value="Phosphoenolpyruvate-binding domains"/>
    <property type="match status" value="1"/>
</dbReference>
<feature type="binding site" evidence="6">
    <location>
        <position position="132"/>
    </location>
    <ligand>
        <name>Mg(2+)</name>
        <dbReference type="ChEBI" id="CHEBI:18420"/>
    </ligand>
</feature>
<dbReference type="InterPro" id="IPR040442">
    <property type="entry name" value="Pyrv_kinase-like_dom_sf"/>
</dbReference>
<evidence type="ECO:0000256" key="4">
    <source>
        <dbReference type="ARBA" id="ARBA00022842"/>
    </source>
</evidence>
<dbReference type="PIRSF" id="PIRSF015582">
    <property type="entry name" value="Cit_lyase_B"/>
    <property type="match status" value="1"/>
</dbReference>
<comment type="cofactor">
    <cofactor evidence="1">
        <name>Mg(2+)</name>
        <dbReference type="ChEBI" id="CHEBI:18420"/>
    </cofactor>
</comment>
<dbReference type="InterPro" id="IPR015813">
    <property type="entry name" value="Pyrv/PenolPyrv_kinase-like_dom"/>
</dbReference>
<keyword evidence="4 6" id="KW-0460">Magnesium</keyword>
<gene>
    <name evidence="8" type="ORF">C8P66_12315</name>
</gene>
<sequence>MSRPQPAWRSLLFVPVTAERFLAKAHTRGADGIILDLEDAILPEHKAEARAAVAAAVPRVAQGGADVVVRINRPLDLAIADIAAAVMPGVAALMLPKVMGADHVRLLSELVAGCEAAQGMAEGHTRFIALVETPAALPHLFAIAAADPRMAAMSVGGEDMATELGAIPSADSMYPFAMLGLAASRAAGILPMGSMGKFAELNDLDAYRAGLRRARGLGFGTTSCIHPAHVPIINEEYGTSAEELDKARRLLAAFDAAAAKGLGAVAFEGSMIDLPIVIRARRLLERAKAWEGKA</sequence>
<dbReference type="Proteomes" id="UP000249688">
    <property type="component" value="Unassembled WGS sequence"/>
</dbReference>
<dbReference type="InterPro" id="IPR005000">
    <property type="entry name" value="Aldolase/citrate-lyase_domain"/>
</dbReference>
<evidence type="ECO:0000259" key="7">
    <source>
        <dbReference type="Pfam" id="PF03328"/>
    </source>
</evidence>
<evidence type="ECO:0000256" key="5">
    <source>
        <dbReference type="PIRSR" id="PIRSR015582-1"/>
    </source>
</evidence>
<dbReference type="GO" id="GO:0006107">
    <property type="term" value="P:oxaloacetate metabolic process"/>
    <property type="evidence" value="ECO:0007669"/>
    <property type="project" value="TreeGrafter"/>
</dbReference>
<evidence type="ECO:0000256" key="1">
    <source>
        <dbReference type="ARBA" id="ARBA00001946"/>
    </source>
</evidence>
<feature type="domain" description="HpcH/HpaI aldolase/citrate lyase" evidence="7">
    <location>
        <begin position="9"/>
        <end position="227"/>
    </location>
</feature>
<evidence type="ECO:0000313" key="9">
    <source>
        <dbReference type="Proteomes" id="UP000249688"/>
    </source>
</evidence>
<dbReference type="RefSeq" id="WP_111399673.1">
    <property type="nucleotide sequence ID" value="NZ_QKYU01000023.1"/>
</dbReference>
<dbReference type="EMBL" id="QKYU01000023">
    <property type="protein sequence ID" value="PZW40809.1"/>
    <property type="molecule type" value="Genomic_DNA"/>
</dbReference>
<dbReference type="PANTHER" id="PTHR32308:SF10">
    <property type="entry name" value="CITRATE LYASE SUBUNIT BETA"/>
    <property type="match status" value="1"/>
</dbReference>
<dbReference type="GO" id="GO:0016829">
    <property type="term" value="F:lyase activity"/>
    <property type="evidence" value="ECO:0007669"/>
    <property type="project" value="UniProtKB-KW"/>
</dbReference>
<dbReference type="Pfam" id="PF03328">
    <property type="entry name" value="HpcH_HpaI"/>
    <property type="match status" value="1"/>
</dbReference>
<keyword evidence="8" id="KW-0456">Lyase</keyword>
<feature type="binding site" evidence="6">
    <location>
        <position position="159"/>
    </location>
    <ligand>
        <name>Mg(2+)</name>
        <dbReference type="ChEBI" id="CHEBI:18420"/>
    </ligand>
</feature>
<comment type="similarity">
    <text evidence="2">Belongs to the HpcH/HpaI aldolase family.</text>
</comment>
<dbReference type="OrthoDB" id="9800547at2"/>
<evidence type="ECO:0000256" key="2">
    <source>
        <dbReference type="ARBA" id="ARBA00005568"/>
    </source>
</evidence>
<keyword evidence="9" id="KW-1185">Reference proteome</keyword>
<dbReference type="InterPro" id="IPR011206">
    <property type="entry name" value="Citrate_lyase_beta/mcl1/mcl2"/>
</dbReference>
<evidence type="ECO:0000313" key="8">
    <source>
        <dbReference type="EMBL" id="PZW40809.1"/>
    </source>
</evidence>